<dbReference type="GeneID" id="91088655"/>
<reference evidence="3" key="3">
    <citation type="submission" date="2024-01" db="EMBL/GenBank/DDBJ databases">
        <authorList>
            <person name="Coelho M.A."/>
            <person name="David-Palma M."/>
            <person name="Shea T."/>
            <person name="Sun S."/>
            <person name="Cuomo C.A."/>
            <person name="Heitman J."/>
        </authorList>
    </citation>
    <scope>NUCLEOTIDE SEQUENCE</scope>
    <source>
        <strain evidence="3">CBS 7841</strain>
    </source>
</reference>
<name>A0AAJ8JVJ0_9TREE</name>
<dbReference type="CDD" id="cd00229">
    <property type="entry name" value="SGNH_hydrolase"/>
    <property type="match status" value="1"/>
</dbReference>
<evidence type="ECO:0000256" key="1">
    <source>
        <dbReference type="SAM" id="MobiDB-lite"/>
    </source>
</evidence>
<feature type="region of interest" description="Disordered" evidence="1">
    <location>
        <begin position="16"/>
        <end position="46"/>
    </location>
</feature>
<dbReference type="EMBL" id="CP143788">
    <property type="protein sequence ID" value="WVN89227.1"/>
    <property type="molecule type" value="Genomic_DNA"/>
</dbReference>
<evidence type="ECO:0000256" key="2">
    <source>
        <dbReference type="SAM" id="Phobius"/>
    </source>
</evidence>
<protein>
    <recommendedName>
        <fullName evidence="5">SGNH hydrolase-type esterase domain-containing protein</fullName>
    </recommendedName>
</protein>
<feature type="transmembrane region" description="Helical" evidence="2">
    <location>
        <begin position="69"/>
        <end position="89"/>
    </location>
</feature>
<dbReference type="KEGG" id="cdep:91088655"/>
<dbReference type="AlphaFoldDB" id="A0AAJ8JVJ0"/>
<dbReference type="SUPFAM" id="SSF52266">
    <property type="entry name" value="SGNH hydrolase"/>
    <property type="match status" value="1"/>
</dbReference>
<dbReference type="PANTHER" id="PTHR34407">
    <property type="entry name" value="EXPRESSED PROTEIN"/>
    <property type="match status" value="1"/>
</dbReference>
<gene>
    <name evidence="3" type="ORF">L203_104445</name>
</gene>
<evidence type="ECO:0000313" key="4">
    <source>
        <dbReference type="Proteomes" id="UP000094043"/>
    </source>
</evidence>
<feature type="compositionally biased region" description="Low complexity" evidence="1">
    <location>
        <begin position="20"/>
        <end position="31"/>
    </location>
</feature>
<evidence type="ECO:0008006" key="5">
    <source>
        <dbReference type="Google" id="ProtNLM"/>
    </source>
</evidence>
<evidence type="ECO:0000313" key="3">
    <source>
        <dbReference type="EMBL" id="WVN89227.1"/>
    </source>
</evidence>
<keyword evidence="2" id="KW-1133">Transmembrane helix</keyword>
<proteinExistence type="predicted"/>
<keyword evidence="2" id="KW-0812">Transmembrane</keyword>
<reference evidence="3" key="1">
    <citation type="submission" date="2016-06" db="EMBL/GenBank/DDBJ databases">
        <authorList>
            <person name="Cuomo C."/>
            <person name="Litvintseva A."/>
            <person name="Heitman J."/>
            <person name="Chen Y."/>
            <person name="Sun S."/>
            <person name="Springer D."/>
            <person name="Dromer F."/>
            <person name="Young S."/>
            <person name="Zeng Q."/>
            <person name="Chapman S."/>
            <person name="Gujja S."/>
            <person name="Saif S."/>
            <person name="Birren B."/>
        </authorList>
    </citation>
    <scope>NUCLEOTIDE SEQUENCE</scope>
    <source>
        <strain evidence="3">CBS 7841</strain>
    </source>
</reference>
<reference evidence="3" key="2">
    <citation type="journal article" date="2022" name="Elife">
        <title>Obligate sexual reproduction of a homothallic fungus closely related to the Cryptococcus pathogenic species complex.</title>
        <authorList>
            <person name="Passer A.R."/>
            <person name="Clancey S.A."/>
            <person name="Shea T."/>
            <person name="David-Palma M."/>
            <person name="Averette A.F."/>
            <person name="Boekhout T."/>
            <person name="Porcel B.M."/>
            <person name="Nowrousian M."/>
            <person name="Cuomo C.A."/>
            <person name="Sun S."/>
            <person name="Heitman J."/>
            <person name="Coelho M.A."/>
        </authorList>
    </citation>
    <scope>NUCLEOTIDE SEQUENCE</scope>
    <source>
        <strain evidence="3">CBS 7841</strain>
    </source>
</reference>
<organism evidence="3 4">
    <name type="scientific">Cryptococcus depauperatus CBS 7841</name>
    <dbReference type="NCBI Taxonomy" id="1295531"/>
    <lineage>
        <taxon>Eukaryota</taxon>
        <taxon>Fungi</taxon>
        <taxon>Dikarya</taxon>
        <taxon>Basidiomycota</taxon>
        <taxon>Agaricomycotina</taxon>
        <taxon>Tremellomycetes</taxon>
        <taxon>Tremellales</taxon>
        <taxon>Cryptococcaceae</taxon>
        <taxon>Cryptococcus</taxon>
    </lineage>
</organism>
<dbReference type="PANTHER" id="PTHR34407:SF1">
    <property type="entry name" value="SGNH HYDROLASE-TYPE ESTERASE DOMAIN-CONTAINING PROTEIN"/>
    <property type="match status" value="1"/>
</dbReference>
<dbReference type="Proteomes" id="UP000094043">
    <property type="component" value="Chromosome 5"/>
</dbReference>
<feature type="compositionally biased region" description="Polar residues" evidence="1">
    <location>
        <begin position="32"/>
        <end position="46"/>
    </location>
</feature>
<keyword evidence="2" id="KW-0472">Membrane</keyword>
<dbReference type="RefSeq" id="XP_066069927.1">
    <property type="nucleotide sequence ID" value="XM_066213830.1"/>
</dbReference>
<keyword evidence="4" id="KW-1185">Reference proteome</keyword>
<accession>A0AAJ8JVJ0</accession>
<sequence>MLSLSEEEKEEGHELVFYGRSSSTDATRSSRPLLSQDHSPPLSSSHWHGRYRAATPLAYSVGRSGRVRMWRIVAFMALPPLLLFLYSLIHPHVNGLPPLPKISITSGEVISEPFYEEDIIQDCICGETDEGRRLCSLYHKEGLRNSRLIQGTGARGFWAVASRHVMVSTQVQTFPKVTREVQDVIRPSLWIGSGKHFQRNGAIGGMDSSYYAFCGAHHIAANTDLVILEFDVNDQTDPLYQTFFDQLLRALSEFESEPAILILGAWGPLVAQDQGYGDPQIVHAPIALYYDVPYLSLKRLVFNHYLRYPQSMAKAFFQPDMLHANARGHRLLSDLLIAYMESELCMLSRYGLPTIPPIEDTVSSTNPFSDLIDVLFPLDSLHLVSPSIAPDNWEETFKLEPLQALAKEKRLFIIPSNPYVIPHVGIFTPLRDVIDPKQPDPDSGKHITGIAQPELFCADANDKLNPMAPTKAEGWEPFVWNGEKHYWNSSIPGSRITVNIKVNAGQVAVYYFRSQHYDLGDARCWVDDNEKGAVKLAGYWTKQYNTAVVAYIDDKVASGNHYVTCEVANTTSHPTKPDAHHFRLTAVMAT</sequence>